<reference evidence="2" key="2">
    <citation type="submission" date="2020-09" db="EMBL/GenBank/DDBJ databases">
        <authorList>
            <person name="Sun Q."/>
            <person name="Ohkuma M."/>
        </authorList>
    </citation>
    <scope>NUCLEOTIDE SEQUENCE</scope>
    <source>
        <strain evidence="2">JCM 4369</strain>
    </source>
</reference>
<proteinExistence type="predicted"/>
<evidence type="ECO:0000313" key="2">
    <source>
        <dbReference type="EMBL" id="GGU79458.1"/>
    </source>
</evidence>
<organism evidence="2 3">
    <name type="scientific">Streptomyces filipinensis</name>
    <dbReference type="NCBI Taxonomy" id="66887"/>
    <lineage>
        <taxon>Bacteria</taxon>
        <taxon>Bacillati</taxon>
        <taxon>Actinomycetota</taxon>
        <taxon>Actinomycetes</taxon>
        <taxon>Kitasatosporales</taxon>
        <taxon>Streptomycetaceae</taxon>
        <taxon>Streptomyces</taxon>
    </lineage>
</organism>
<feature type="compositionally biased region" description="Polar residues" evidence="1">
    <location>
        <begin position="77"/>
        <end position="90"/>
    </location>
</feature>
<protein>
    <submittedName>
        <fullName evidence="2">Uncharacterized protein</fullName>
    </submittedName>
</protein>
<reference evidence="2" key="1">
    <citation type="journal article" date="2014" name="Int. J. Syst. Evol. Microbiol.">
        <title>Complete genome sequence of Corynebacterium casei LMG S-19264T (=DSM 44701T), isolated from a smear-ripened cheese.</title>
        <authorList>
            <consortium name="US DOE Joint Genome Institute (JGI-PGF)"/>
            <person name="Walter F."/>
            <person name="Albersmeier A."/>
            <person name="Kalinowski J."/>
            <person name="Ruckert C."/>
        </authorList>
    </citation>
    <scope>NUCLEOTIDE SEQUENCE</scope>
    <source>
        <strain evidence="2">JCM 4369</strain>
    </source>
</reference>
<evidence type="ECO:0000256" key="1">
    <source>
        <dbReference type="SAM" id="MobiDB-lite"/>
    </source>
</evidence>
<feature type="region of interest" description="Disordered" evidence="1">
    <location>
        <begin position="48"/>
        <end position="90"/>
    </location>
</feature>
<name>A0A918I6W1_9ACTN</name>
<sequence length="90" mass="9564">MEPAHAYDLVMPKCLCRARTHKGREYGVGGLYSPLGALSYVLRKDSRRVGAQPRGAGVPHSPQPRTAHSPVALSAAAGTSISRQNPARMA</sequence>
<evidence type="ECO:0000313" key="3">
    <source>
        <dbReference type="Proteomes" id="UP000618795"/>
    </source>
</evidence>
<accession>A0A918I6W1</accession>
<comment type="caution">
    <text evidence="2">The sequence shown here is derived from an EMBL/GenBank/DDBJ whole genome shotgun (WGS) entry which is preliminary data.</text>
</comment>
<dbReference type="EMBL" id="BMTD01000001">
    <property type="protein sequence ID" value="GGU79458.1"/>
    <property type="molecule type" value="Genomic_DNA"/>
</dbReference>
<dbReference type="AlphaFoldDB" id="A0A918I6W1"/>
<keyword evidence="3" id="KW-1185">Reference proteome</keyword>
<dbReference type="Proteomes" id="UP000618795">
    <property type="component" value="Unassembled WGS sequence"/>
</dbReference>
<gene>
    <name evidence="2" type="ORF">GCM10010260_10080</name>
</gene>